<dbReference type="Proteomes" id="UP000823891">
    <property type="component" value="Unassembled WGS sequence"/>
</dbReference>
<organism evidence="1 2">
    <name type="scientific">Candidatus Eisenbergiella merdavium</name>
    <dbReference type="NCBI Taxonomy" id="2838551"/>
    <lineage>
        <taxon>Bacteria</taxon>
        <taxon>Bacillati</taxon>
        <taxon>Bacillota</taxon>
        <taxon>Clostridia</taxon>
        <taxon>Lachnospirales</taxon>
        <taxon>Lachnospiraceae</taxon>
        <taxon>Eisenbergiella</taxon>
    </lineage>
</organism>
<evidence type="ECO:0000313" key="1">
    <source>
        <dbReference type="EMBL" id="HJC23303.1"/>
    </source>
</evidence>
<accession>A0A9D2NEG7</accession>
<proteinExistence type="predicted"/>
<evidence type="ECO:0000313" key="2">
    <source>
        <dbReference type="Proteomes" id="UP000823891"/>
    </source>
</evidence>
<dbReference type="AlphaFoldDB" id="A0A9D2NEG7"/>
<reference evidence="1" key="2">
    <citation type="submission" date="2021-04" db="EMBL/GenBank/DDBJ databases">
        <authorList>
            <person name="Gilroy R."/>
        </authorList>
    </citation>
    <scope>NUCLEOTIDE SEQUENCE</scope>
    <source>
        <strain evidence="1">USAMLcec2-132</strain>
    </source>
</reference>
<name>A0A9D2NEG7_9FIRM</name>
<protein>
    <submittedName>
        <fullName evidence="1">Uncharacterized protein</fullName>
    </submittedName>
</protein>
<comment type="caution">
    <text evidence="1">The sequence shown here is derived from an EMBL/GenBank/DDBJ whole genome shotgun (WGS) entry which is preliminary data.</text>
</comment>
<sequence>MIERKQYRACLTADRDPEALEQAVKEAKGAAQAAVEAGSLLTASLYRHEDMCFLYYEALKEDVGPTDFLSAMTPFLESWPEEGGKTPWACMYHIYHHSVPQEAADWKKERTEGKKRIGRIAFLYPDKLFSYTYWHQAIVDEGLLLGDKYQCIALHENILFSYFEEPRFNVNIKNEPGMESKVIEGWMKADPESHFDRVKAGGANFRIIEQLFTVG</sequence>
<gene>
    <name evidence="1" type="ORF">H9761_06325</name>
</gene>
<reference evidence="1" key="1">
    <citation type="journal article" date="2021" name="PeerJ">
        <title>Extensive microbial diversity within the chicken gut microbiome revealed by metagenomics and culture.</title>
        <authorList>
            <person name="Gilroy R."/>
            <person name="Ravi A."/>
            <person name="Getino M."/>
            <person name="Pursley I."/>
            <person name="Horton D.L."/>
            <person name="Alikhan N.F."/>
            <person name="Baker D."/>
            <person name="Gharbi K."/>
            <person name="Hall N."/>
            <person name="Watson M."/>
            <person name="Adriaenssens E.M."/>
            <person name="Foster-Nyarko E."/>
            <person name="Jarju S."/>
            <person name="Secka A."/>
            <person name="Antonio M."/>
            <person name="Oren A."/>
            <person name="Chaudhuri R.R."/>
            <person name="La Ragione R."/>
            <person name="Hildebrand F."/>
            <person name="Pallen M.J."/>
        </authorList>
    </citation>
    <scope>NUCLEOTIDE SEQUENCE</scope>
    <source>
        <strain evidence="1">USAMLcec2-132</strain>
    </source>
</reference>
<dbReference type="EMBL" id="DWWS01000021">
    <property type="protein sequence ID" value="HJC23303.1"/>
    <property type="molecule type" value="Genomic_DNA"/>
</dbReference>